<dbReference type="GO" id="GO:0003677">
    <property type="term" value="F:DNA binding"/>
    <property type="evidence" value="ECO:0007669"/>
    <property type="project" value="InterPro"/>
</dbReference>
<organism evidence="3 4">
    <name type="scientific">Novosphingobium nitrogenifigens DSM 19370</name>
    <dbReference type="NCBI Taxonomy" id="983920"/>
    <lineage>
        <taxon>Bacteria</taxon>
        <taxon>Pseudomonadati</taxon>
        <taxon>Pseudomonadota</taxon>
        <taxon>Alphaproteobacteria</taxon>
        <taxon>Sphingomonadales</taxon>
        <taxon>Sphingomonadaceae</taxon>
        <taxon>Novosphingobium</taxon>
    </lineage>
</organism>
<evidence type="ECO:0000313" key="4">
    <source>
        <dbReference type="Proteomes" id="UP000004728"/>
    </source>
</evidence>
<reference evidence="3 4" key="1">
    <citation type="journal article" date="2012" name="J. Bacteriol.">
        <title>Draft Genome Sequence of Novosphingobium nitrogenifigens Y88T.</title>
        <authorList>
            <person name="Strabala T.J."/>
            <person name="Macdonald L."/>
            <person name="Liu V."/>
            <person name="Smit A.M."/>
        </authorList>
    </citation>
    <scope>NUCLEOTIDE SEQUENCE [LARGE SCALE GENOMIC DNA]</scope>
    <source>
        <strain evidence="3 4">DSM 19370</strain>
    </source>
</reference>
<dbReference type="OrthoDB" id="7874861at2"/>
<dbReference type="Pfam" id="PF12728">
    <property type="entry name" value="HTH_17"/>
    <property type="match status" value="1"/>
</dbReference>
<feature type="compositionally biased region" description="Basic residues" evidence="1">
    <location>
        <begin position="87"/>
        <end position="99"/>
    </location>
</feature>
<dbReference type="HOGENOM" id="CLU_2317463_0_0_5"/>
<accession>F1ZAK1</accession>
<evidence type="ECO:0000313" key="3">
    <source>
        <dbReference type="EMBL" id="EGD58362.1"/>
    </source>
</evidence>
<evidence type="ECO:0000259" key="2">
    <source>
        <dbReference type="Pfam" id="PF12728"/>
    </source>
</evidence>
<dbReference type="InterPro" id="IPR010093">
    <property type="entry name" value="SinI_DNA-bd"/>
</dbReference>
<name>F1ZAK1_9SPHN</name>
<comment type="caution">
    <text evidence="3">The sequence shown here is derived from an EMBL/GenBank/DDBJ whole genome shotgun (WGS) entry which is preliminary data.</text>
</comment>
<dbReference type="RefSeq" id="WP_008066926.1">
    <property type="nucleotide sequence ID" value="NZ_AQWK01000011.1"/>
</dbReference>
<keyword evidence="4" id="KW-1185">Reference proteome</keyword>
<feature type="domain" description="Helix-turn-helix" evidence="2">
    <location>
        <begin position="25"/>
        <end position="71"/>
    </location>
</feature>
<dbReference type="STRING" id="983920.Y88_0416"/>
<dbReference type="InParanoid" id="F1ZAK1"/>
<evidence type="ECO:0000256" key="1">
    <source>
        <dbReference type="SAM" id="MobiDB-lite"/>
    </source>
</evidence>
<dbReference type="Proteomes" id="UP000004728">
    <property type="component" value="Unassembled WGS sequence"/>
</dbReference>
<dbReference type="NCBIfam" id="TIGR01764">
    <property type="entry name" value="excise"/>
    <property type="match status" value="1"/>
</dbReference>
<dbReference type="InterPro" id="IPR041657">
    <property type="entry name" value="HTH_17"/>
</dbReference>
<protein>
    <submittedName>
        <fullName evidence="3">DNA binding domain protein, excisionase family</fullName>
    </submittedName>
</protein>
<sequence>MAKDRAAEPKLPPGMASGERLAIRVPEAAALLGLSRSKFYDLVAAGEIPLIKVGSASIVAMRSLEAFIERRLTEPVVVKPPKPPLGPRRRGSFQRMLHP</sequence>
<dbReference type="EMBL" id="AEWJ01000042">
    <property type="protein sequence ID" value="EGD58362.1"/>
    <property type="molecule type" value="Genomic_DNA"/>
</dbReference>
<proteinExistence type="predicted"/>
<gene>
    <name evidence="3" type="ORF">Y88_0416</name>
</gene>
<feature type="region of interest" description="Disordered" evidence="1">
    <location>
        <begin position="78"/>
        <end position="99"/>
    </location>
</feature>
<dbReference type="AlphaFoldDB" id="F1ZAK1"/>